<sequence>MKKTILKISAALSVVAMTASPALADDWLNNVKRVVASKQTYPRTAQMRGEEGTAQVKVFISASGKVEKAELVGSSGSRSLDKEAVSLMSRVGNLPAPPAGTSSVVLPLTWKLI</sequence>
<evidence type="ECO:0000256" key="2">
    <source>
        <dbReference type="ARBA" id="ARBA00006555"/>
    </source>
</evidence>
<organism evidence="12 13">
    <name type="scientific">Novosphingobium malaysiense</name>
    <dbReference type="NCBI Taxonomy" id="1348853"/>
    <lineage>
        <taxon>Bacteria</taxon>
        <taxon>Pseudomonadati</taxon>
        <taxon>Pseudomonadota</taxon>
        <taxon>Alphaproteobacteria</taxon>
        <taxon>Sphingomonadales</taxon>
        <taxon>Sphingomonadaceae</taxon>
        <taxon>Novosphingobium</taxon>
    </lineage>
</organism>
<dbReference type="AlphaFoldDB" id="A0A0B1ZRX9"/>
<dbReference type="STRING" id="1348853.LK12_12250"/>
<dbReference type="GO" id="GO:0098797">
    <property type="term" value="C:plasma membrane protein complex"/>
    <property type="evidence" value="ECO:0007669"/>
    <property type="project" value="TreeGrafter"/>
</dbReference>
<feature type="domain" description="TonB C-terminal" evidence="11">
    <location>
        <begin position="26"/>
        <end position="113"/>
    </location>
</feature>
<dbReference type="RefSeq" id="WP_039285263.1">
    <property type="nucleotide sequence ID" value="NZ_JTDI01000003.1"/>
</dbReference>
<evidence type="ECO:0000259" key="11">
    <source>
        <dbReference type="PROSITE" id="PS52015"/>
    </source>
</evidence>
<keyword evidence="13" id="KW-1185">Reference proteome</keyword>
<protein>
    <submittedName>
        <fullName evidence="12">Energy transducer TonB</fullName>
    </submittedName>
</protein>
<dbReference type="PROSITE" id="PS52015">
    <property type="entry name" value="TONB_CTD"/>
    <property type="match status" value="1"/>
</dbReference>
<dbReference type="GO" id="GO:0015031">
    <property type="term" value="P:protein transport"/>
    <property type="evidence" value="ECO:0007669"/>
    <property type="project" value="UniProtKB-KW"/>
</dbReference>
<keyword evidence="9" id="KW-0472">Membrane</keyword>
<keyword evidence="7" id="KW-0653">Protein transport</keyword>
<evidence type="ECO:0000256" key="3">
    <source>
        <dbReference type="ARBA" id="ARBA00022448"/>
    </source>
</evidence>
<feature type="chain" id="PRO_5002065481" evidence="10">
    <location>
        <begin position="25"/>
        <end position="113"/>
    </location>
</feature>
<keyword evidence="4" id="KW-1003">Cell membrane</keyword>
<evidence type="ECO:0000256" key="10">
    <source>
        <dbReference type="SAM" id="SignalP"/>
    </source>
</evidence>
<evidence type="ECO:0000256" key="7">
    <source>
        <dbReference type="ARBA" id="ARBA00022927"/>
    </source>
</evidence>
<evidence type="ECO:0000313" key="13">
    <source>
        <dbReference type="Proteomes" id="UP000031057"/>
    </source>
</evidence>
<evidence type="ECO:0000256" key="1">
    <source>
        <dbReference type="ARBA" id="ARBA00004383"/>
    </source>
</evidence>
<keyword evidence="6" id="KW-0812">Transmembrane</keyword>
<gene>
    <name evidence="12" type="ORF">LK12_12250</name>
</gene>
<dbReference type="PANTHER" id="PTHR33446">
    <property type="entry name" value="PROTEIN TONB-RELATED"/>
    <property type="match status" value="1"/>
</dbReference>
<evidence type="ECO:0000256" key="5">
    <source>
        <dbReference type="ARBA" id="ARBA00022519"/>
    </source>
</evidence>
<keyword evidence="10" id="KW-0732">Signal</keyword>
<evidence type="ECO:0000256" key="9">
    <source>
        <dbReference type="ARBA" id="ARBA00023136"/>
    </source>
</evidence>
<dbReference type="OrthoDB" id="7575360at2"/>
<keyword evidence="5" id="KW-0997">Cell inner membrane</keyword>
<dbReference type="NCBIfam" id="TIGR01352">
    <property type="entry name" value="tonB_Cterm"/>
    <property type="match status" value="1"/>
</dbReference>
<name>A0A0B1ZRX9_9SPHN</name>
<dbReference type="InterPro" id="IPR006260">
    <property type="entry name" value="TonB/TolA_C"/>
</dbReference>
<dbReference type="Gene3D" id="3.30.1150.10">
    <property type="match status" value="1"/>
</dbReference>
<evidence type="ECO:0000256" key="6">
    <source>
        <dbReference type="ARBA" id="ARBA00022692"/>
    </source>
</evidence>
<dbReference type="InterPro" id="IPR051045">
    <property type="entry name" value="TonB-dependent_transducer"/>
</dbReference>
<evidence type="ECO:0000256" key="4">
    <source>
        <dbReference type="ARBA" id="ARBA00022475"/>
    </source>
</evidence>
<proteinExistence type="inferred from homology"/>
<evidence type="ECO:0000313" key="12">
    <source>
        <dbReference type="EMBL" id="KHK91993.1"/>
    </source>
</evidence>
<feature type="signal peptide" evidence="10">
    <location>
        <begin position="1"/>
        <end position="24"/>
    </location>
</feature>
<reference evidence="12 13" key="1">
    <citation type="submission" date="2014-10" db="EMBL/GenBank/DDBJ databases">
        <title>Genome sequence of Novosphingobium malaysiense MUSC 273(T).</title>
        <authorList>
            <person name="Lee L.-H."/>
        </authorList>
    </citation>
    <scope>NUCLEOTIDE SEQUENCE [LARGE SCALE GENOMIC DNA]</scope>
    <source>
        <strain evidence="12 13">MUSC 273</strain>
    </source>
</reference>
<accession>A0A0B1ZRX9</accession>
<dbReference type="GO" id="GO:0055085">
    <property type="term" value="P:transmembrane transport"/>
    <property type="evidence" value="ECO:0007669"/>
    <property type="project" value="InterPro"/>
</dbReference>
<dbReference type="SUPFAM" id="SSF74653">
    <property type="entry name" value="TolA/TonB C-terminal domain"/>
    <property type="match status" value="1"/>
</dbReference>
<keyword evidence="3" id="KW-0813">Transport</keyword>
<dbReference type="PANTHER" id="PTHR33446:SF2">
    <property type="entry name" value="PROTEIN TONB"/>
    <property type="match status" value="1"/>
</dbReference>
<dbReference type="EMBL" id="JTDI01000003">
    <property type="protein sequence ID" value="KHK91993.1"/>
    <property type="molecule type" value="Genomic_DNA"/>
</dbReference>
<dbReference type="Pfam" id="PF03544">
    <property type="entry name" value="TonB_C"/>
    <property type="match status" value="1"/>
</dbReference>
<dbReference type="GO" id="GO:0031992">
    <property type="term" value="F:energy transducer activity"/>
    <property type="evidence" value="ECO:0007669"/>
    <property type="project" value="TreeGrafter"/>
</dbReference>
<comment type="similarity">
    <text evidence="2">Belongs to the TonB family.</text>
</comment>
<keyword evidence="8" id="KW-1133">Transmembrane helix</keyword>
<dbReference type="InterPro" id="IPR037682">
    <property type="entry name" value="TonB_C"/>
</dbReference>
<comment type="subcellular location">
    <subcellularLocation>
        <location evidence="1">Cell inner membrane</location>
        <topology evidence="1">Single-pass membrane protein</topology>
        <orientation evidence="1">Periplasmic side</orientation>
    </subcellularLocation>
</comment>
<evidence type="ECO:0000256" key="8">
    <source>
        <dbReference type="ARBA" id="ARBA00022989"/>
    </source>
</evidence>
<dbReference type="Proteomes" id="UP000031057">
    <property type="component" value="Unassembled WGS sequence"/>
</dbReference>
<comment type="caution">
    <text evidence="12">The sequence shown here is derived from an EMBL/GenBank/DDBJ whole genome shotgun (WGS) entry which is preliminary data.</text>
</comment>